<evidence type="ECO:0000256" key="2">
    <source>
        <dbReference type="ARBA" id="ARBA00022679"/>
    </source>
</evidence>
<dbReference type="InterPro" id="IPR037143">
    <property type="entry name" value="4-PPantetheinyl_Trfase_dom_sf"/>
</dbReference>
<keyword evidence="4 8" id="KW-0276">Fatty acid metabolism</keyword>
<keyword evidence="2 8" id="KW-0808">Transferase</keyword>
<evidence type="ECO:0000256" key="5">
    <source>
        <dbReference type="ARBA" id="ARBA00022842"/>
    </source>
</evidence>
<keyword evidence="5 8" id="KW-0460">Magnesium</keyword>
<gene>
    <name evidence="8" type="primary">acpS</name>
    <name evidence="10" type="ORF">A2872_04010</name>
</gene>
<comment type="subcellular location">
    <subcellularLocation>
        <location evidence="8">Cytoplasm</location>
    </subcellularLocation>
</comment>
<dbReference type="SUPFAM" id="SSF56214">
    <property type="entry name" value="4'-phosphopantetheinyl transferase"/>
    <property type="match status" value="1"/>
</dbReference>
<dbReference type="NCBIfam" id="TIGR00556">
    <property type="entry name" value="pantethn_trn"/>
    <property type="match status" value="1"/>
</dbReference>
<keyword evidence="7 8" id="KW-0275">Fatty acid biosynthesis</keyword>
<dbReference type="STRING" id="1798377.A2872_04010"/>
<reference evidence="10 11" key="1">
    <citation type="journal article" date="2016" name="Nat. Commun.">
        <title>Thousands of microbial genomes shed light on interconnected biogeochemical processes in an aquifer system.</title>
        <authorList>
            <person name="Anantharaman K."/>
            <person name="Brown C.T."/>
            <person name="Hug L.A."/>
            <person name="Sharon I."/>
            <person name="Castelle C.J."/>
            <person name="Probst A.J."/>
            <person name="Thomas B.C."/>
            <person name="Singh A."/>
            <person name="Wilkins M.J."/>
            <person name="Karaoz U."/>
            <person name="Brodie E.L."/>
            <person name="Williams K.H."/>
            <person name="Hubbard S.S."/>
            <person name="Banfield J.F."/>
        </authorList>
    </citation>
    <scope>NUCLEOTIDE SEQUENCE [LARGE SCALE GENOMIC DNA]</scope>
</reference>
<comment type="similarity">
    <text evidence="8">Belongs to the P-Pant transferase superfamily. AcpS family.</text>
</comment>
<dbReference type="Proteomes" id="UP000178681">
    <property type="component" value="Unassembled WGS sequence"/>
</dbReference>
<feature type="binding site" evidence="8">
    <location>
        <position position="8"/>
    </location>
    <ligand>
        <name>Mg(2+)</name>
        <dbReference type="ChEBI" id="CHEBI:18420"/>
    </ligand>
</feature>
<dbReference type="AlphaFoldDB" id="A0A1F5Z470"/>
<organism evidence="10 11">
    <name type="scientific">Candidatus Gottesmanbacteria bacterium RIFCSPHIGHO2_01_FULL_42_12</name>
    <dbReference type="NCBI Taxonomy" id="1798377"/>
    <lineage>
        <taxon>Bacteria</taxon>
        <taxon>Candidatus Gottesmaniibacteriota</taxon>
    </lineage>
</organism>
<evidence type="ECO:0000256" key="1">
    <source>
        <dbReference type="ARBA" id="ARBA00022516"/>
    </source>
</evidence>
<feature type="binding site" evidence="8">
    <location>
        <position position="52"/>
    </location>
    <ligand>
        <name>Mg(2+)</name>
        <dbReference type="ChEBI" id="CHEBI:18420"/>
    </ligand>
</feature>
<sequence length="108" mass="11706">MKVKTGIDLVDITEFSKSMQNGGENFLHRVFLPSEITSLDPEHLAGLFAAKEAITKALSLGPGKWLEIEITHEESGRPIAKIGVPTKSQDLSISHTKTHAVAVFVAIL</sequence>
<proteinExistence type="inferred from homology"/>
<evidence type="ECO:0000313" key="11">
    <source>
        <dbReference type="Proteomes" id="UP000178681"/>
    </source>
</evidence>
<protein>
    <recommendedName>
        <fullName evidence="8">Holo-[acyl-carrier-protein] synthase</fullName>
        <shortName evidence="8">Holo-ACP synthase</shortName>
        <ecNumber evidence="8">2.7.8.7</ecNumber>
    </recommendedName>
    <alternativeName>
        <fullName evidence="8">4'-phosphopantetheinyl transferase AcpS</fullName>
    </alternativeName>
</protein>
<evidence type="ECO:0000256" key="4">
    <source>
        <dbReference type="ARBA" id="ARBA00022832"/>
    </source>
</evidence>
<comment type="caution">
    <text evidence="10">The sequence shown here is derived from an EMBL/GenBank/DDBJ whole genome shotgun (WGS) entry which is preliminary data.</text>
</comment>
<dbReference type="EC" id="2.7.8.7" evidence="8"/>
<dbReference type="EMBL" id="MFJG01000013">
    <property type="protein sequence ID" value="OGG07165.1"/>
    <property type="molecule type" value="Genomic_DNA"/>
</dbReference>
<dbReference type="InterPro" id="IPR002582">
    <property type="entry name" value="ACPS"/>
</dbReference>
<keyword evidence="6 8" id="KW-0443">Lipid metabolism</keyword>
<keyword evidence="3 8" id="KW-0479">Metal-binding</keyword>
<name>A0A1F5Z470_9BACT</name>
<dbReference type="GO" id="GO:0000287">
    <property type="term" value="F:magnesium ion binding"/>
    <property type="evidence" value="ECO:0007669"/>
    <property type="project" value="UniProtKB-UniRule"/>
</dbReference>
<dbReference type="GO" id="GO:0005737">
    <property type="term" value="C:cytoplasm"/>
    <property type="evidence" value="ECO:0007669"/>
    <property type="project" value="UniProtKB-SubCell"/>
</dbReference>
<evidence type="ECO:0000313" key="10">
    <source>
        <dbReference type="EMBL" id="OGG07165.1"/>
    </source>
</evidence>
<evidence type="ECO:0000256" key="7">
    <source>
        <dbReference type="ARBA" id="ARBA00023160"/>
    </source>
</evidence>
<evidence type="ECO:0000256" key="6">
    <source>
        <dbReference type="ARBA" id="ARBA00023098"/>
    </source>
</evidence>
<dbReference type="GO" id="GO:0008897">
    <property type="term" value="F:holo-[acyl-carrier-protein] synthase activity"/>
    <property type="evidence" value="ECO:0007669"/>
    <property type="project" value="UniProtKB-UniRule"/>
</dbReference>
<keyword evidence="1 8" id="KW-0444">Lipid biosynthesis</keyword>
<dbReference type="InterPro" id="IPR008278">
    <property type="entry name" value="4-PPantetheinyl_Trfase_dom"/>
</dbReference>
<evidence type="ECO:0000256" key="8">
    <source>
        <dbReference type="HAMAP-Rule" id="MF_00101"/>
    </source>
</evidence>
<keyword evidence="8" id="KW-0963">Cytoplasm</keyword>
<comment type="catalytic activity">
    <reaction evidence="8">
        <text>apo-[ACP] + CoA = holo-[ACP] + adenosine 3',5'-bisphosphate + H(+)</text>
        <dbReference type="Rhea" id="RHEA:12068"/>
        <dbReference type="Rhea" id="RHEA-COMP:9685"/>
        <dbReference type="Rhea" id="RHEA-COMP:9690"/>
        <dbReference type="ChEBI" id="CHEBI:15378"/>
        <dbReference type="ChEBI" id="CHEBI:29999"/>
        <dbReference type="ChEBI" id="CHEBI:57287"/>
        <dbReference type="ChEBI" id="CHEBI:58343"/>
        <dbReference type="ChEBI" id="CHEBI:64479"/>
        <dbReference type="EC" id="2.7.8.7"/>
    </reaction>
</comment>
<dbReference type="GO" id="GO:0006633">
    <property type="term" value="P:fatty acid biosynthetic process"/>
    <property type="evidence" value="ECO:0007669"/>
    <property type="project" value="UniProtKB-UniRule"/>
</dbReference>
<dbReference type="HAMAP" id="MF_00101">
    <property type="entry name" value="AcpS"/>
    <property type="match status" value="1"/>
</dbReference>
<comment type="function">
    <text evidence="8">Transfers the 4'-phosphopantetheine moiety from coenzyme A to a Ser of acyl-carrier-protein.</text>
</comment>
<evidence type="ECO:0000256" key="3">
    <source>
        <dbReference type="ARBA" id="ARBA00022723"/>
    </source>
</evidence>
<comment type="cofactor">
    <cofactor evidence="8">
        <name>Mg(2+)</name>
        <dbReference type="ChEBI" id="CHEBI:18420"/>
    </cofactor>
</comment>
<feature type="domain" description="4'-phosphopantetheinyl transferase" evidence="9">
    <location>
        <begin position="6"/>
        <end position="102"/>
    </location>
</feature>
<dbReference type="Gene3D" id="3.90.470.20">
    <property type="entry name" value="4'-phosphopantetheinyl transferase domain"/>
    <property type="match status" value="1"/>
</dbReference>
<accession>A0A1F5Z470</accession>
<dbReference type="Pfam" id="PF01648">
    <property type="entry name" value="ACPS"/>
    <property type="match status" value="1"/>
</dbReference>
<evidence type="ECO:0000259" key="9">
    <source>
        <dbReference type="Pfam" id="PF01648"/>
    </source>
</evidence>
<dbReference type="InterPro" id="IPR004568">
    <property type="entry name" value="Ppantetheine-prot_Trfase_dom"/>
</dbReference>